<dbReference type="EMBL" id="REGN01004975">
    <property type="protein sequence ID" value="RNA15349.1"/>
    <property type="molecule type" value="Genomic_DNA"/>
</dbReference>
<comment type="caution">
    <text evidence="1">The sequence shown here is derived from an EMBL/GenBank/DDBJ whole genome shotgun (WGS) entry which is preliminary data.</text>
</comment>
<evidence type="ECO:0000313" key="2">
    <source>
        <dbReference type="Proteomes" id="UP000276133"/>
    </source>
</evidence>
<dbReference type="Proteomes" id="UP000276133">
    <property type="component" value="Unassembled WGS sequence"/>
</dbReference>
<protein>
    <submittedName>
        <fullName evidence="1">Uncharacterized protein</fullName>
    </submittedName>
</protein>
<dbReference type="AlphaFoldDB" id="A0A3M7QVT7"/>
<organism evidence="1 2">
    <name type="scientific">Brachionus plicatilis</name>
    <name type="common">Marine rotifer</name>
    <name type="synonym">Brachionus muelleri</name>
    <dbReference type="NCBI Taxonomy" id="10195"/>
    <lineage>
        <taxon>Eukaryota</taxon>
        <taxon>Metazoa</taxon>
        <taxon>Spiralia</taxon>
        <taxon>Gnathifera</taxon>
        <taxon>Rotifera</taxon>
        <taxon>Eurotatoria</taxon>
        <taxon>Monogononta</taxon>
        <taxon>Pseudotrocha</taxon>
        <taxon>Ploima</taxon>
        <taxon>Brachionidae</taxon>
        <taxon>Brachionus</taxon>
    </lineage>
</organism>
<reference evidence="1 2" key="1">
    <citation type="journal article" date="2018" name="Sci. Rep.">
        <title>Genomic signatures of local adaptation to the degree of environmental predictability in rotifers.</title>
        <authorList>
            <person name="Franch-Gras L."/>
            <person name="Hahn C."/>
            <person name="Garcia-Roger E.M."/>
            <person name="Carmona M.J."/>
            <person name="Serra M."/>
            <person name="Gomez A."/>
        </authorList>
    </citation>
    <scope>NUCLEOTIDE SEQUENCE [LARGE SCALE GENOMIC DNA]</scope>
    <source>
        <strain evidence="1">HYR1</strain>
    </source>
</reference>
<accession>A0A3M7QVT7</accession>
<proteinExistence type="predicted"/>
<gene>
    <name evidence="1" type="ORF">BpHYR1_010792</name>
</gene>
<sequence length="236" mass="27285">MLWSSEWVRLAMFLESSSMRRSSSAADVATLLSSLFDTYANSCSTSCMSDSVRSRPSRLYIRLELRSTTDKAVCHRKFIRKGRLGDHEILFGWENSARKGAAKSGVKTEECFGGENFSNLVPRRAMVRKNLDKKIKILLDFDPKQNYPCISRRRSRIKLVIKLVIHDSFIHIDKELFVLLVPFRNVWCDEQLVYDILLNRLVSSIPPLMRENGHSRETKKLKIENMSNAEKNINRV</sequence>
<name>A0A3M7QVT7_BRAPC</name>
<keyword evidence="2" id="KW-1185">Reference proteome</keyword>
<evidence type="ECO:0000313" key="1">
    <source>
        <dbReference type="EMBL" id="RNA15349.1"/>
    </source>
</evidence>